<dbReference type="InterPro" id="IPR000595">
    <property type="entry name" value="cNMP-bd_dom"/>
</dbReference>
<dbReference type="PANTHER" id="PTHR24567">
    <property type="entry name" value="CRP FAMILY TRANSCRIPTIONAL REGULATORY PROTEIN"/>
    <property type="match status" value="1"/>
</dbReference>
<dbReference type="OrthoDB" id="9777588at2"/>
<sequence>MLNTVNHAQMLKAHLQQYVDFDDVQFQRIQSYFHLHHFKKNQIIIHQHDQVRLRFLISQGVMKLSNLSTEGKEFITQFALEGQWITDLEAFECHTASKFNVECIESCVAWSLSFTDQQQLCAEFPEIKAYFYQLEKASNMLFQKRILCFVRGRAQERLHSLQEDYPGLIDRIPKTMIASYLGISRETLSRIISEQAAL</sequence>
<dbReference type="EMBL" id="FMYK01000005">
    <property type="protein sequence ID" value="SDC41716.1"/>
    <property type="molecule type" value="Genomic_DNA"/>
</dbReference>
<dbReference type="Gene3D" id="2.60.120.10">
    <property type="entry name" value="Jelly Rolls"/>
    <property type="match status" value="1"/>
</dbReference>
<dbReference type="Pfam" id="PF00027">
    <property type="entry name" value="cNMP_binding"/>
    <property type="match status" value="1"/>
</dbReference>
<proteinExistence type="predicted"/>
<organism evidence="2 3">
    <name type="scientific">Acinetobacter marinus</name>
    <dbReference type="NCBI Taxonomy" id="281375"/>
    <lineage>
        <taxon>Bacteria</taxon>
        <taxon>Pseudomonadati</taxon>
        <taxon>Pseudomonadota</taxon>
        <taxon>Gammaproteobacteria</taxon>
        <taxon>Moraxellales</taxon>
        <taxon>Moraxellaceae</taxon>
        <taxon>Acinetobacter</taxon>
    </lineage>
</organism>
<keyword evidence="2" id="KW-0808">Transferase</keyword>
<dbReference type="InterPro" id="IPR050397">
    <property type="entry name" value="Env_Response_Regulators"/>
</dbReference>
<dbReference type="GO" id="GO:0016301">
    <property type="term" value="F:kinase activity"/>
    <property type="evidence" value="ECO:0007669"/>
    <property type="project" value="UniProtKB-KW"/>
</dbReference>
<evidence type="ECO:0000313" key="3">
    <source>
        <dbReference type="Proteomes" id="UP000242317"/>
    </source>
</evidence>
<name>A0A1G6LGL3_9GAMM</name>
<accession>A0A1G6LGL3</accession>
<dbReference type="CDD" id="cd00038">
    <property type="entry name" value="CAP_ED"/>
    <property type="match status" value="1"/>
</dbReference>
<dbReference type="RefSeq" id="WP_092619709.1">
    <property type="nucleotide sequence ID" value="NZ_FMYK01000005.1"/>
</dbReference>
<dbReference type="AlphaFoldDB" id="A0A1G6LGL3"/>
<feature type="domain" description="Cyclic nucleotide-binding" evidence="1">
    <location>
        <begin position="36"/>
        <end position="123"/>
    </location>
</feature>
<dbReference type="InterPro" id="IPR014710">
    <property type="entry name" value="RmlC-like_jellyroll"/>
</dbReference>
<evidence type="ECO:0000259" key="1">
    <source>
        <dbReference type="Pfam" id="PF00027"/>
    </source>
</evidence>
<gene>
    <name evidence="2" type="ORF">SAMN05421749_10540</name>
</gene>
<dbReference type="InterPro" id="IPR018490">
    <property type="entry name" value="cNMP-bd_dom_sf"/>
</dbReference>
<keyword evidence="2" id="KW-0418">Kinase</keyword>
<reference evidence="3" key="1">
    <citation type="submission" date="2016-09" db="EMBL/GenBank/DDBJ databases">
        <authorList>
            <person name="Varghese N."/>
            <person name="Submissions S."/>
        </authorList>
    </citation>
    <scope>NUCLEOTIDE SEQUENCE [LARGE SCALE GENOMIC DNA]</scope>
    <source>
        <strain evidence="3">ANC 3699</strain>
    </source>
</reference>
<evidence type="ECO:0000313" key="2">
    <source>
        <dbReference type="EMBL" id="SDC41716.1"/>
    </source>
</evidence>
<dbReference type="SUPFAM" id="SSF51206">
    <property type="entry name" value="cAMP-binding domain-like"/>
    <property type="match status" value="1"/>
</dbReference>
<dbReference type="GO" id="GO:0003700">
    <property type="term" value="F:DNA-binding transcription factor activity"/>
    <property type="evidence" value="ECO:0007669"/>
    <property type="project" value="TreeGrafter"/>
</dbReference>
<dbReference type="GO" id="GO:0005829">
    <property type="term" value="C:cytosol"/>
    <property type="evidence" value="ECO:0007669"/>
    <property type="project" value="TreeGrafter"/>
</dbReference>
<keyword evidence="3" id="KW-1185">Reference proteome</keyword>
<dbReference type="Proteomes" id="UP000242317">
    <property type="component" value="Unassembled WGS sequence"/>
</dbReference>
<dbReference type="PANTHER" id="PTHR24567:SF26">
    <property type="entry name" value="REGULATORY PROTEIN YEIL"/>
    <property type="match status" value="1"/>
</dbReference>
<protein>
    <submittedName>
        <fullName evidence="2">cAMP-binding domain of CRP or a regulatory subunit of cAMP-dependent protein kinases</fullName>
    </submittedName>
</protein>